<feature type="domain" description="Bacterial bifunctional deaminase-reductase C-terminal" evidence="1">
    <location>
        <begin position="96"/>
        <end position="151"/>
    </location>
</feature>
<dbReference type="GO" id="GO:0009231">
    <property type="term" value="P:riboflavin biosynthetic process"/>
    <property type="evidence" value="ECO:0007669"/>
    <property type="project" value="InterPro"/>
</dbReference>
<proteinExistence type="predicted"/>
<sequence length="178" mass="19925">MREIKLYMASSIDGFIARQDGDLDWLTGFPNPGKSDYGYKDFFNSIDTVIIGSHTYHGILGMDVKWPYQGKKCYIISHNIGASNPGQDIEYITENIIEEISRLKTNDGKDIWLAGGGKSVSLLLDAGLLDSMIITYIPKVLGDGIPLFPDRIKESDWLAVNTLLYENGVIQIEYQVKN</sequence>
<name>A0A5J4RPU3_9ZZZZ</name>
<accession>A0A5J4RPU3</accession>
<organism evidence="2">
    <name type="scientific">termite gut metagenome</name>
    <dbReference type="NCBI Taxonomy" id="433724"/>
    <lineage>
        <taxon>unclassified sequences</taxon>
        <taxon>metagenomes</taxon>
        <taxon>organismal metagenomes</taxon>
    </lineage>
</organism>
<dbReference type="InterPro" id="IPR002734">
    <property type="entry name" value="RibDG_C"/>
</dbReference>
<dbReference type="InterPro" id="IPR050765">
    <property type="entry name" value="Riboflavin_Biosynth_HTPR"/>
</dbReference>
<dbReference type="AlphaFoldDB" id="A0A5J4RPU3"/>
<evidence type="ECO:0000313" key="2">
    <source>
        <dbReference type="EMBL" id="KAA6335946.1"/>
    </source>
</evidence>
<gene>
    <name evidence="2" type="ORF">EZS27_015859</name>
</gene>
<protein>
    <recommendedName>
        <fullName evidence="1">Bacterial bifunctional deaminase-reductase C-terminal domain-containing protein</fullName>
    </recommendedName>
</protein>
<dbReference type="Gene3D" id="3.40.430.10">
    <property type="entry name" value="Dihydrofolate Reductase, subunit A"/>
    <property type="match status" value="1"/>
</dbReference>
<dbReference type="EMBL" id="SNRY01000843">
    <property type="protein sequence ID" value="KAA6335946.1"/>
    <property type="molecule type" value="Genomic_DNA"/>
</dbReference>
<dbReference type="PANTHER" id="PTHR38011">
    <property type="entry name" value="DIHYDROFOLATE REDUCTASE FAMILY PROTEIN (AFU_ORTHOLOGUE AFUA_8G06820)"/>
    <property type="match status" value="1"/>
</dbReference>
<evidence type="ECO:0000259" key="1">
    <source>
        <dbReference type="Pfam" id="PF01872"/>
    </source>
</evidence>
<dbReference type="SUPFAM" id="SSF53597">
    <property type="entry name" value="Dihydrofolate reductase-like"/>
    <property type="match status" value="1"/>
</dbReference>
<dbReference type="InterPro" id="IPR024072">
    <property type="entry name" value="DHFR-like_dom_sf"/>
</dbReference>
<reference evidence="2" key="1">
    <citation type="submission" date="2019-03" db="EMBL/GenBank/DDBJ databases">
        <title>Single cell metagenomics reveals metabolic interactions within the superorganism composed of flagellate Streblomastix strix and complex community of Bacteroidetes bacteria on its surface.</title>
        <authorList>
            <person name="Treitli S.C."/>
            <person name="Kolisko M."/>
            <person name="Husnik F."/>
            <person name="Keeling P."/>
            <person name="Hampl V."/>
        </authorList>
    </citation>
    <scope>NUCLEOTIDE SEQUENCE</scope>
    <source>
        <strain evidence="2">STM</strain>
    </source>
</reference>
<comment type="caution">
    <text evidence="2">The sequence shown here is derived from an EMBL/GenBank/DDBJ whole genome shotgun (WGS) entry which is preliminary data.</text>
</comment>
<dbReference type="Pfam" id="PF01872">
    <property type="entry name" value="RibD_C"/>
    <property type="match status" value="1"/>
</dbReference>
<dbReference type="GO" id="GO:0008703">
    <property type="term" value="F:5-amino-6-(5-phosphoribosylamino)uracil reductase activity"/>
    <property type="evidence" value="ECO:0007669"/>
    <property type="project" value="InterPro"/>
</dbReference>
<dbReference type="PANTHER" id="PTHR38011:SF11">
    <property type="entry name" value="2,5-DIAMINO-6-RIBOSYLAMINO-4(3H)-PYRIMIDINONE 5'-PHOSPHATE REDUCTASE"/>
    <property type="match status" value="1"/>
</dbReference>